<dbReference type="Proteomes" id="UP000254968">
    <property type="component" value="Unassembled WGS sequence"/>
</dbReference>
<evidence type="ECO:0000256" key="1">
    <source>
        <dbReference type="SAM" id="Phobius"/>
    </source>
</evidence>
<feature type="transmembrane region" description="Helical" evidence="1">
    <location>
        <begin position="6"/>
        <end position="22"/>
    </location>
</feature>
<protein>
    <submittedName>
        <fullName evidence="2">Uncharacterized protein</fullName>
    </submittedName>
</protein>
<dbReference type="RefSeq" id="WP_115303095.1">
    <property type="nucleotide sequence ID" value="NZ_CAAAHO010000002.1"/>
</dbReference>
<name>A0A378I3I3_9GAMM</name>
<evidence type="ECO:0000313" key="2">
    <source>
        <dbReference type="EMBL" id="STX29422.1"/>
    </source>
</evidence>
<keyword evidence="1" id="KW-1133">Transmembrane helix</keyword>
<organism evidence="2 3">
    <name type="scientific">Legionella beliardensis</name>
    <dbReference type="NCBI Taxonomy" id="91822"/>
    <lineage>
        <taxon>Bacteria</taxon>
        <taxon>Pseudomonadati</taxon>
        <taxon>Pseudomonadota</taxon>
        <taxon>Gammaproteobacteria</taxon>
        <taxon>Legionellales</taxon>
        <taxon>Legionellaceae</taxon>
        <taxon>Legionella</taxon>
    </lineage>
</organism>
<dbReference type="EMBL" id="UGNV01000001">
    <property type="protein sequence ID" value="STX29422.1"/>
    <property type="molecule type" value="Genomic_DNA"/>
</dbReference>
<keyword evidence="1" id="KW-0812">Transmembrane</keyword>
<keyword evidence="3" id="KW-1185">Reference proteome</keyword>
<evidence type="ECO:0000313" key="3">
    <source>
        <dbReference type="Proteomes" id="UP000254968"/>
    </source>
</evidence>
<keyword evidence="1" id="KW-0472">Membrane</keyword>
<feature type="transmembrane region" description="Helical" evidence="1">
    <location>
        <begin position="34"/>
        <end position="56"/>
    </location>
</feature>
<proteinExistence type="predicted"/>
<accession>A0A378I3I3</accession>
<dbReference type="OrthoDB" id="5633329at2"/>
<reference evidence="2 3" key="1">
    <citation type="submission" date="2018-06" db="EMBL/GenBank/DDBJ databases">
        <authorList>
            <consortium name="Pathogen Informatics"/>
            <person name="Doyle S."/>
        </authorList>
    </citation>
    <scope>NUCLEOTIDE SEQUENCE [LARGE SCALE GENOMIC DNA]</scope>
    <source>
        <strain evidence="2 3">NCTC13315</strain>
    </source>
</reference>
<gene>
    <name evidence="2" type="ORF">NCTC13315_01965</name>
</gene>
<dbReference type="AlphaFoldDB" id="A0A378I3I3"/>
<sequence length="149" mass="17018">MLTTIISLLGIVIAWNIIYRVIKGRTPLRRKVKTTLVVLLFSSLILRFSHDIYAGLSRAIFSFNKQGEIELINSPLRVPPNQDATYCHQFKNQHGQVIDVVSTRGDGKYCGEFWQFKDKKSLLIPYKLNANQTIYWVSPSLQIVGPKLP</sequence>